<comment type="caution">
    <text evidence="8">Lacks conserved residue(s) required for the propagation of feature annotation.</text>
</comment>
<dbReference type="CDD" id="cd03109">
    <property type="entry name" value="DTBS"/>
    <property type="match status" value="1"/>
</dbReference>
<dbReference type="InterPro" id="IPR004472">
    <property type="entry name" value="DTB_synth_BioD"/>
</dbReference>
<dbReference type="AlphaFoldDB" id="E3BEG3"/>
<feature type="binding site" evidence="8">
    <location>
        <begin position="176"/>
        <end position="177"/>
    </location>
    <ligand>
        <name>ATP</name>
        <dbReference type="ChEBI" id="CHEBI:30616"/>
    </ligand>
</feature>
<dbReference type="SUPFAM" id="SSF52540">
    <property type="entry name" value="P-loop containing nucleoside triphosphate hydrolases"/>
    <property type="match status" value="1"/>
</dbReference>
<dbReference type="GO" id="GO:0005524">
    <property type="term" value="F:ATP binding"/>
    <property type="evidence" value="ECO:0007669"/>
    <property type="project" value="UniProtKB-UniRule"/>
</dbReference>
<dbReference type="GO" id="GO:0005829">
    <property type="term" value="C:cytosol"/>
    <property type="evidence" value="ECO:0007669"/>
    <property type="project" value="TreeGrafter"/>
</dbReference>
<dbReference type="PANTHER" id="PTHR43210">
    <property type="entry name" value="DETHIOBIOTIN SYNTHETASE"/>
    <property type="match status" value="1"/>
</dbReference>
<dbReference type="UniPathway" id="UPA00078">
    <property type="reaction ID" value="UER00161"/>
</dbReference>
<dbReference type="HAMAP" id="MF_00336">
    <property type="entry name" value="BioD"/>
    <property type="match status" value="1"/>
</dbReference>
<feature type="binding site" evidence="8">
    <location>
        <position position="116"/>
    </location>
    <ligand>
        <name>Mg(2+)</name>
        <dbReference type="ChEBI" id="CHEBI:18420"/>
    </ligand>
</feature>
<keyword evidence="6 8" id="KW-0067">ATP-binding</keyword>
<name>E3BEG3_9VIBR</name>
<dbReference type="STRING" id="796620.VIBC2010_08533"/>
<dbReference type="RefSeq" id="WP_009599252.1">
    <property type="nucleotide sequence ID" value="NZ_AEIU01000002.1"/>
</dbReference>
<keyword evidence="2 8" id="KW-0436">Ligase</keyword>
<feature type="binding site" evidence="8">
    <location>
        <position position="55"/>
    </location>
    <ligand>
        <name>ATP</name>
        <dbReference type="ChEBI" id="CHEBI:30616"/>
    </ligand>
</feature>
<feature type="binding site" evidence="8">
    <location>
        <position position="55"/>
    </location>
    <ligand>
        <name>Mg(2+)</name>
        <dbReference type="ChEBI" id="CHEBI:18420"/>
    </ligand>
</feature>
<dbReference type="EMBL" id="AEIU01000002">
    <property type="protein sequence ID" value="EFP98580.1"/>
    <property type="molecule type" value="Genomic_DNA"/>
</dbReference>
<feature type="binding site" evidence="8">
    <location>
        <position position="17"/>
    </location>
    <ligand>
        <name>Mg(2+)</name>
        <dbReference type="ChEBI" id="CHEBI:18420"/>
    </ligand>
</feature>
<evidence type="ECO:0000256" key="1">
    <source>
        <dbReference type="ARBA" id="ARBA00022490"/>
    </source>
</evidence>
<reference evidence="9 10" key="1">
    <citation type="journal article" date="2012" name="Int. J. Syst. Evol. Microbiol.">
        <title>Vibrio caribbeanicus sp. nov., isolated from the marine sponge Scleritoderma cyanea.</title>
        <authorList>
            <person name="Hoffmann M."/>
            <person name="Monday S.R."/>
            <person name="Allard M.W."/>
            <person name="Strain E.A."/>
            <person name="Whittaker P."/>
            <person name="Naum M."/>
            <person name="McCarthy P.J."/>
            <person name="Lopez J.V."/>
            <person name="Fischer M."/>
            <person name="Brown E.W."/>
        </authorList>
    </citation>
    <scope>NUCLEOTIDE SEQUENCE [LARGE SCALE GENOMIC DNA]</scope>
    <source>
        <strain evidence="9 10">ATCC BAA-2122</strain>
    </source>
</reference>
<comment type="subcellular location">
    <subcellularLocation>
        <location evidence="8">Cytoplasm</location>
    </subcellularLocation>
</comment>
<dbReference type="Proteomes" id="UP000002943">
    <property type="component" value="Unassembled WGS sequence"/>
</dbReference>
<comment type="pathway">
    <text evidence="8">Cofactor biosynthesis; biotin biosynthesis; biotin from 7,8-diaminononanoate: step 1/2.</text>
</comment>
<protein>
    <recommendedName>
        <fullName evidence="8">ATP-dependent dethiobiotin synthetase BioD</fullName>
        <ecNumber evidence="8">6.3.3.3</ecNumber>
    </recommendedName>
    <alternativeName>
        <fullName evidence="8">DTB synthetase</fullName>
        <shortName evidence="8">DTBS</shortName>
    </alternativeName>
    <alternativeName>
        <fullName evidence="8">Dethiobiotin synthase</fullName>
    </alternativeName>
</protein>
<evidence type="ECO:0000313" key="9">
    <source>
        <dbReference type="EMBL" id="EFP98580.1"/>
    </source>
</evidence>
<evidence type="ECO:0000256" key="5">
    <source>
        <dbReference type="ARBA" id="ARBA00022756"/>
    </source>
</evidence>
<accession>E3BEG3</accession>
<gene>
    <name evidence="8 9" type="primary">bioD</name>
    <name evidence="9" type="ORF">VIBC2010_08533</name>
</gene>
<comment type="function">
    <text evidence="8">Catalyzes a mechanistically unusual reaction, the ATP-dependent insertion of CO2 between the N7 and N8 nitrogen atoms of 7,8-diaminopelargonic acid (DAPA, also called 7,8-diammoniononanoate) to form a ureido ring.</text>
</comment>
<comment type="subunit">
    <text evidence="8">Homodimer.</text>
</comment>
<feature type="binding site" evidence="8">
    <location>
        <begin position="116"/>
        <end position="119"/>
    </location>
    <ligand>
        <name>ATP</name>
        <dbReference type="ChEBI" id="CHEBI:30616"/>
    </ligand>
</feature>
<comment type="cofactor">
    <cofactor evidence="8">
        <name>Mg(2+)</name>
        <dbReference type="ChEBI" id="CHEBI:18420"/>
    </cofactor>
</comment>
<dbReference type="GO" id="GO:0004141">
    <property type="term" value="F:dethiobiotin synthase activity"/>
    <property type="evidence" value="ECO:0007669"/>
    <property type="project" value="UniProtKB-UniRule"/>
</dbReference>
<dbReference type="OrthoDB" id="9802097at2"/>
<comment type="similarity">
    <text evidence="8">Belongs to the dethiobiotin synthetase family.</text>
</comment>
<keyword evidence="4 8" id="KW-0547">Nucleotide-binding</keyword>
<keyword evidence="1 8" id="KW-0963">Cytoplasm</keyword>
<keyword evidence="5 8" id="KW-0093">Biotin biosynthesis</keyword>
<comment type="catalytic activity">
    <reaction evidence="8">
        <text>(7R,8S)-7,8-diammoniononanoate + CO2 + ATP = (4R,5S)-dethiobiotin + ADP + phosphate + 3 H(+)</text>
        <dbReference type="Rhea" id="RHEA:15805"/>
        <dbReference type="ChEBI" id="CHEBI:15378"/>
        <dbReference type="ChEBI" id="CHEBI:16526"/>
        <dbReference type="ChEBI" id="CHEBI:30616"/>
        <dbReference type="ChEBI" id="CHEBI:43474"/>
        <dbReference type="ChEBI" id="CHEBI:149469"/>
        <dbReference type="ChEBI" id="CHEBI:149473"/>
        <dbReference type="ChEBI" id="CHEBI:456216"/>
        <dbReference type="EC" id="6.3.3.3"/>
    </reaction>
</comment>
<dbReference type="Pfam" id="PF13500">
    <property type="entry name" value="AAA_26"/>
    <property type="match status" value="1"/>
</dbReference>
<dbReference type="PANTHER" id="PTHR43210:SF5">
    <property type="entry name" value="DETHIOBIOTIN SYNTHETASE"/>
    <property type="match status" value="1"/>
</dbReference>
<dbReference type="GO" id="GO:0042803">
    <property type="term" value="F:protein homodimerization activity"/>
    <property type="evidence" value="ECO:0007669"/>
    <property type="project" value="UniProtKB-ARBA"/>
</dbReference>
<dbReference type="FunFam" id="3.40.50.300:FF:000292">
    <property type="entry name" value="ATP-dependent dethiobiotin synthetase BioD"/>
    <property type="match status" value="1"/>
</dbReference>
<evidence type="ECO:0000256" key="7">
    <source>
        <dbReference type="ARBA" id="ARBA00022842"/>
    </source>
</evidence>
<dbReference type="eggNOG" id="COG0132">
    <property type="taxonomic scope" value="Bacteria"/>
</dbReference>
<feature type="binding site" evidence="8">
    <location>
        <begin position="205"/>
        <end position="207"/>
    </location>
    <ligand>
        <name>ATP</name>
        <dbReference type="ChEBI" id="CHEBI:30616"/>
    </ligand>
</feature>
<keyword evidence="3 8" id="KW-0479">Metal-binding</keyword>
<feature type="binding site" evidence="8">
    <location>
        <begin position="13"/>
        <end position="18"/>
    </location>
    <ligand>
        <name>ATP</name>
        <dbReference type="ChEBI" id="CHEBI:30616"/>
    </ligand>
</feature>
<dbReference type="GO" id="GO:0009102">
    <property type="term" value="P:biotin biosynthetic process"/>
    <property type="evidence" value="ECO:0007669"/>
    <property type="project" value="UniProtKB-UniRule"/>
</dbReference>
<dbReference type="Gene3D" id="3.40.50.300">
    <property type="entry name" value="P-loop containing nucleotide triphosphate hydrolases"/>
    <property type="match status" value="1"/>
</dbReference>
<keyword evidence="7 8" id="KW-0460">Magnesium</keyword>
<feature type="active site" evidence="8">
    <location>
        <position position="38"/>
    </location>
</feature>
<sequence>MAKKFFIAGTDTDVGKTVASIALLTWLNSRGYRTVGYKPVAAGCEMKSGSLRNSDANYLQKFSSVKLAYENINPYPLKLAASPHIAAKSDNVNISFDLINQKLAENERNTDMVLIEGAGGWRVPISETIYLSDWVKLEKIPVILVVGIKLGCLNHAVLSADAIRSDGVDIVGWVANQLKPDTEHYAEMVTMLSEKLEAPLLGEIPFLNGSVMTEELRSYIDLTSIL</sequence>
<dbReference type="PIRSF" id="PIRSF006755">
    <property type="entry name" value="DTB_synth"/>
    <property type="match status" value="1"/>
</dbReference>
<evidence type="ECO:0000256" key="2">
    <source>
        <dbReference type="ARBA" id="ARBA00022598"/>
    </source>
</evidence>
<dbReference type="EC" id="6.3.3.3" evidence="8"/>
<evidence type="ECO:0000256" key="4">
    <source>
        <dbReference type="ARBA" id="ARBA00022741"/>
    </source>
</evidence>
<dbReference type="NCBIfam" id="TIGR00347">
    <property type="entry name" value="bioD"/>
    <property type="match status" value="1"/>
</dbReference>
<evidence type="ECO:0000313" key="10">
    <source>
        <dbReference type="Proteomes" id="UP000002943"/>
    </source>
</evidence>
<proteinExistence type="inferred from homology"/>
<dbReference type="GO" id="GO:0000287">
    <property type="term" value="F:magnesium ion binding"/>
    <property type="evidence" value="ECO:0007669"/>
    <property type="project" value="UniProtKB-UniRule"/>
</dbReference>
<organism evidence="9 10">
    <name type="scientific">Vibrio caribbeanicus ATCC BAA-2122</name>
    <dbReference type="NCBI Taxonomy" id="796620"/>
    <lineage>
        <taxon>Bacteria</taxon>
        <taxon>Pseudomonadati</taxon>
        <taxon>Pseudomonadota</taxon>
        <taxon>Gammaproteobacteria</taxon>
        <taxon>Vibrionales</taxon>
        <taxon>Vibrionaceae</taxon>
        <taxon>Vibrio</taxon>
    </lineage>
</organism>
<keyword evidence="10" id="KW-1185">Reference proteome</keyword>
<evidence type="ECO:0000256" key="3">
    <source>
        <dbReference type="ARBA" id="ARBA00022723"/>
    </source>
</evidence>
<evidence type="ECO:0000256" key="6">
    <source>
        <dbReference type="ARBA" id="ARBA00022840"/>
    </source>
</evidence>
<comment type="caution">
    <text evidence="9">The sequence shown here is derived from an EMBL/GenBank/DDBJ whole genome shotgun (WGS) entry which is preliminary data.</text>
</comment>
<dbReference type="InterPro" id="IPR027417">
    <property type="entry name" value="P-loop_NTPase"/>
</dbReference>
<evidence type="ECO:0000256" key="8">
    <source>
        <dbReference type="HAMAP-Rule" id="MF_00336"/>
    </source>
</evidence>